<name>X1F5F1_9ZZZZ</name>
<proteinExistence type="predicted"/>
<dbReference type="EMBL" id="BART01036954">
    <property type="protein sequence ID" value="GAH15993.1"/>
    <property type="molecule type" value="Genomic_DNA"/>
</dbReference>
<protein>
    <submittedName>
        <fullName evidence="1">Uncharacterized protein</fullName>
    </submittedName>
</protein>
<reference evidence="1" key="1">
    <citation type="journal article" date="2014" name="Front. Microbiol.">
        <title>High frequency of phylogenetically diverse reductive dehalogenase-homologous genes in deep subseafloor sedimentary metagenomes.</title>
        <authorList>
            <person name="Kawai M."/>
            <person name="Futagami T."/>
            <person name="Toyoda A."/>
            <person name="Takaki Y."/>
            <person name="Nishi S."/>
            <person name="Hori S."/>
            <person name="Arai W."/>
            <person name="Tsubouchi T."/>
            <person name="Morono Y."/>
            <person name="Uchiyama I."/>
            <person name="Ito T."/>
            <person name="Fujiyama A."/>
            <person name="Inagaki F."/>
            <person name="Takami H."/>
        </authorList>
    </citation>
    <scope>NUCLEOTIDE SEQUENCE</scope>
    <source>
        <strain evidence="1">Expedition CK06-06</strain>
    </source>
</reference>
<comment type="caution">
    <text evidence="1">The sequence shown here is derived from an EMBL/GenBank/DDBJ whole genome shotgun (WGS) entry which is preliminary data.</text>
</comment>
<accession>X1F5F1</accession>
<feature type="non-terminal residue" evidence="1">
    <location>
        <position position="43"/>
    </location>
</feature>
<dbReference type="AlphaFoldDB" id="X1F5F1"/>
<evidence type="ECO:0000313" key="1">
    <source>
        <dbReference type="EMBL" id="GAH15993.1"/>
    </source>
</evidence>
<sequence length="43" mass="5247">MTKFTYVKSKEKGIFERLDIIEKRLEEIETNSSQYKYIESEEL</sequence>
<organism evidence="1">
    <name type="scientific">marine sediment metagenome</name>
    <dbReference type="NCBI Taxonomy" id="412755"/>
    <lineage>
        <taxon>unclassified sequences</taxon>
        <taxon>metagenomes</taxon>
        <taxon>ecological metagenomes</taxon>
    </lineage>
</organism>
<gene>
    <name evidence="1" type="ORF">S01H4_62073</name>
</gene>